<evidence type="ECO:0000313" key="1">
    <source>
        <dbReference type="EMBL" id="OLN86188.1"/>
    </source>
</evidence>
<dbReference type="AlphaFoldDB" id="A0A1Q8RPD9"/>
<dbReference type="EMBL" id="MPGH01000132">
    <property type="protein sequence ID" value="OLN86188.1"/>
    <property type="molecule type" value="Genomic_DNA"/>
</dbReference>
<comment type="caution">
    <text evidence="1">The sequence shown here is derived from an EMBL/GenBank/DDBJ whole genome shotgun (WGS) entry which is preliminary data.</text>
</comment>
<name>A0A1Q8RPD9_9PEZI</name>
<gene>
    <name evidence="1" type="ORF">CCHL11_04177</name>
</gene>
<dbReference type="OrthoDB" id="5221304at2759"/>
<evidence type="ECO:0000313" key="2">
    <source>
        <dbReference type="Proteomes" id="UP000186583"/>
    </source>
</evidence>
<protein>
    <submittedName>
        <fullName evidence="1">Uncharacterized protein</fullName>
    </submittedName>
</protein>
<sequence length="110" mass="12297">MCTYIYTYHKDCGHRQYQNTFKCLSARGSVLHQASRSLTLDKTVHLPEAEPRKVPDPMCDEASKRATRPVMGQCRDVGAQRNTDTATGVRSSILGLEQLMAATKPLDLEE</sequence>
<organism evidence="1 2">
    <name type="scientific">Colletotrichum chlorophyti</name>
    <dbReference type="NCBI Taxonomy" id="708187"/>
    <lineage>
        <taxon>Eukaryota</taxon>
        <taxon>Fungi</taxon>
        <taxon>Dikarya</taxon>
        <taxon>Ascomycota</taxon>
        <taxon>Pezizomycotina</taxon>
        <taxon>Sordariomycetes</taxon>
        <taxon>Hypocreomycetidae</taxon>
        <taxon>Glomerellales</taxon>
        <taxon>Glomerellaceae</taxon>
        <taxon>Colletotrichum</taxon>
    </lineage>
</organism>
<accession>A0A1Q8RPD9</accession>
<dbReference type="Proteomes" id="UP000186583">
    <property type="component" value="Unassembled WGS sequence"/>
</dbReference>
<reference evidence="1 2" key="1">
    <citation type="submission" date="2016-11" db="EMBL/GenBank/DDBJ databases">
        <title>Draft Genome Assembly of Colletotrichum chlorophyti a pathogen of herbaceous plants.</title>
        <authorList>
            <person name="Gan P."/>
            <person name="Narusaka M."/>
            <person name="Tsushima A."/>
            <person name="Narusaka Y."/>
            <person name="Takano Y."/>
            <person name="Shirasu K."/>
        </authorList>
    </citation>
    <scope>NUCLEOTIDE SEQUENCE [LARGE SCALE GENOMIC DNA]</scope>
    <source>
        <strain evidence="1 2">NTL11</strain>
    </source>
</reference>
<keyword evidence="2" id="KW-1185">Reference proteome</keyword>
<proteinExistence type="predicted"/>